<keyword evidence="2" id="KW-1185">Reference proteome</keyword>
<reference evidence="1 2" key="1">
    <citation type="submission" date="2024-04" db="EMBL/GenBank/DDBJ databases">
        <authorList>
            <person name="Rising A."/>
            <person name="Reimegard J."/>
            <person name="Sonavane S."/>
            <person name="Akerstrom W."/>
            <person name="Nylinder S."/>
            <person name="Hedman E."/>
            <person name="Kallberg Y."/>
        </authorList>
    </citation>
    <scope>NUCLEOTIDE SEQUENCE [LARGE SCALE GENOMIC DNA]</scope>
</reference>
<feature type="non-terminal residue" evidence="1">
    <location>
        <position position="80"/>
    </location>
</feature>
<dbReference type="EMBL" id="CAXIEN010000403">
    <property type="protein sequence ID" value="CAL1296776.1"/>
    <property type="molecule type" value="Genomic_DNA"/>
</dbReference>
<organism evidence="1 2">
    <name type="scientific">Larinioides sclopetarius</name>
    <dbReference type="NCBI Taxonomy" id="280406"/>
    <lineage>
        <taxon>Eukaryota</taxon>
        <taxon>Metazoa</taxon>
        <taxon>Ecdysozoa</taxon>
        <taxon>Arthropoda</taxon>
        <taxon>Chelicerata</taxon>
        <taxon>Arachnida</taxon>
        <taxon>Araneae</taxon>
        <taxon>Araneomorphae</taxon>
        <taxon>Entelegynae</taxon>
        <taxon>Araneoidea</taxon>
        <taxon>Araneidae</taxon>
        <taxon>Larinioides</taxon>
    </lineage>
</organism>
<evidence type="ECO:0000313" key="2">
    <source>
        <dbReference type="Proteomes" id="UP001497382"/>
    </source>
</evidence>
<comment type="caution">
    <text evidence="1">The sequence shown here is derived from an EMBL/GenBank/DDBJ whole genome shotgun (WGS) entry which is preliminary data.</text>
</comment>
<sequence length="80" mass="9388">MCVKPIIEAMKDRKETEDFIRANKKICDLFEPYSDCVEENVEQDCNNLDRSVHLFNRLYKGFHDLSKFVCEQLILSADGK</sequence>
<name>A0AAV2BKI7_9ARAC</name>
<protein>
    <submittedName>
        <fullName evidence="1">Uncharacterized protein</fullName>
    </submittedName>
</protein>
<dbReference type="Proteomes" id="UP001497382">
    <property type="component" value="Unassembled WGS sequence"/>
</dbReference>
<dbReference type="AlphaFoldDB" id="A0AAV2BKI7"/>
<accession>A0AAV2BKI7</accession>
<gene>
    <name evidence="1" type="ORF">LARSCL_LOCUS19922</name>
</gene>
<proteinExistence type="predicted"/>
<evidence type="ECO:0000313" key="1">
    <source>
        <dbReference type="EMBL" id="CAL1296776.1"/>
    </source>
</evidence>